<dbReference type="CDD" id="cd18809">
    <property type="entry name" value="SF1_C_RecD"/>
    <property type="match status" value="1"/>
</dbReference>
<sequence length="1232" mass="133595">MSSGRGYEYLLKSVAAGDGDHAAGTPLTRYYQESGTPPGMWLGSGLVALGTGRLSAGFSPARAHAEGTHALAMGGPDGSTSQTVVADAPARSVDGDPGVPGSSTGSKLRDGDRVEEEQLARLLGAGLHPLTAAPLGRAFPRLRPPRERIAARIARLDPELADDERARMVERIRLEEVARRGRTAVAGFDLTFSPPKSLSVLWAVADGRTQQLLAAAHHASLRDTIALLEERVASTRVGRGGVASMPVAGVIAAAFDHYDSRAGDPHLHTHVVVSNKAQGVDGVWRSLDSRVLHRATVALSASYTAFVTDHTARMLGTKWVPVDRGRDRNTGWEIEGVPTELIAAFSQRTTGGADGDGIAAATERLIADYVAEHGRTPSPRVIARLRQQATLQTRPEKEHHSLAELTARWRERATRLLGTDATGWARDVLPGAAVHARLHATDVSEQQVADLATTVVMAVADRRATWSRWNLHAETMRQMMGWQFATTEDRTAVLGRVLSSAEAGSLRLTPAYDRAVPDWYRAEDGTNRFQTPDRIQYTSHAILDAEHRLTSLARRRDAPVVPGRLIAHHVDRPVLGVRLSADQAAAVRQIAGSALTLDLLVGPAGAGKTTTLRALRRTWMTAHGRDSVIGLAPSAAAADVLADSLKVPAENTAKFLYEHDHGRWDLRAGQLVIIDEATLAGTLTLDRITTHAAAVGAKVLLVGDPAQLSSIEAGGAFGMLTRQIGDVAELTDVHRITADWEKTASLHLRHGDTTAIDTYQQHGRIHDGDLDTMIDTIHQAWAADRAAELTSLMIAADMETVTALNQRARTELVATGTVAPAGVALHDGTTAGVGDLIVTRRNHRHLSDGHTWVKNGDRWTITRHHDDGALTVRRADGDGQPHGNMVELPARYVAADVELGYATTIHRAQGTSVDTAHVLIDPDRASREQTYVAMTRGRTANHAYFIQPDPDTIEEHVEPPQSRSATEQFARVLARTDTALSATETLQREGDRHASLTTLLNEYDLLAHEAEADRVLSLIENAPLPESLRNGLLASPHYPKLAHALTRHRTAGHDPGRALAALVPALPAPDTSNEVAEALAERIDQATRRLPGPDARTRRIAELIRTPAGPHTPDMATALTQRERLITAAARRLLHQAISEQQPWLRALGPIPAEPQARERWLTSAMTLALYRHRYEITTGDPVPKPMDNANERQTDEYRTAVHARRHATSAQQSPTSPQGGIWQDRHRTRRF</sequence>
<keyword evidence="4" id="KW-1185">Reference proteome</keyword>
<dbReference type="InterPro" id="IPR014862">
    <property type="entry name" value="TrwC"/>
</dbReference>
<dbReference type="Proteomes" id="UP000481339">
    <property type="component" value="Unassembled WGS sequence"/>
</dbReference>
<gene>
    <name evidence="3" type="ORF">F8O02_00115</name>
</gene>
<dbReference type="CDD" id="cd17933">
    <property type="entry name" value="DEXSc_RecD-like"/>
    <property type="match status" value="1"/>
</dbReference>
<feature type="region of interest" description="Disordered" evidence="1">
    <location>
        <begin position="1203"/>
        <end position="1232"/>
    </location>
</feature>
<dbReference type="SUPFAM" id="SSF55464">
    <property type="entry name" value="Origin of replication-binding domain, RBD-like"/>
    <property type="match status" value="1"/>
</dbReference>
<evidence type="ECO:0000313" key="4">
    <source>
        <dbReference type="Proteomes" id="UP000481339"/>
    </source>
</evidence>
<evidence type="ECO:0000256" key="1">
    <source>
        <dbReference type="SAM" id="MobiDB-lite"/>
    </source>
</evidence>
<proteinExistence type="predicted"/>
<dbReference type="Gene3D" id="2.30.30.940">
    <property type="match status" value="1"/>
</dbReference>
<dbReference type="NCBIfam" id="NF041492">
    <property type="entry name" value="MobF"/>
    <property type="match status" value="1"/>
</dbReference>
<dbReference type="SUPFAM" id="SSF52540">
    <property type="entry name" value="P-loop containing nucleoside triphosphate hydrolases"/>
    <property type="match status" value="2"/>
</dbReference>
<comment type="caution">
    <text evidence="3">The sequence shown here is derived from an EMBL/GenBank/DDBJ whole genome shotgun (WGS) entry which is preliminary data.</text>
</comment>
<evidence type="ECO:0000259" key="2">
    <source>
        <dbReference type="Pfam" id="PF08751"/>
    </source>
</evidence>
<dbReference type="InterPro" id="IPR050534">
    <property type="entry name" value="Coronavir_polyprotein_1ab"/>
</dbReference>
<dbReference type="Pfam" id="PF08751">
    <property type="entry name" value="TrwC"/>
    <property type="match status" value="1"/>
</dbReference>
<dbReference type="Gene3D" id="3.40.50.300">
    <property type="entry name" value="P-loop containing nucleotide triphosphate hydrolases"/>
    <property type="match status" value="2"/>
</dbReference>
<dbReference type="PANTHER" id="PTHR43788">
    <property type="entry name" value="DNA2/NAM7 HELICASE FAMILY MEMBER"/>
    <property type="match status" value="1"/>
</dbReference>
<dbReference type="Pfam" id="PF13604">
    <property type="entry name" value="AAA_30"/>
    <property type="match status" value="1"/>
</dbReference>
<name>A0A7C8FRH2_9MICO</name>
<dbReference type="AlphaFoldDB" id="A0A7C8FRH2"/>
<dbReference type="OrthoDB" id="4524286at2"/>
<reference evidence="3 4" key="1">
    <citation type="submission" date="2019-09" db="EMBL/GenBank/DDBJ databases">
        <title>Phylogeny of genus Pseudoclavibacter and closely related genus.</title>
        <authorList>
            <person name="Li Y."/>
        </authorList>
    </citation>
    <scope>NUCLEOTIDE SEQUENCE [LARGE SCALE GENOMIC DNA]</scope>
    <source>
        <strain evidence="3 4">JCM 16921</strain>
    </source>
</reference>
<feature type="compositionally biased region" description="Polar residues" evidence="1">
    <location>
        <begin position="1209"/>
        <end position="1219"/>
    </location>
</feature>
<dbReference type="InterPro" id="IPR027417">
    <property type="entry name" value="P-loop_NTPase"/>
</dbReference>
<evidence type="ECO:0000313" key="3">
    <source>
        <dbReference type="EMBL" id="KAB1633817.1"/>
    </source>
</evidence>
<feature type="region of interest" description="Disordered" evidence="1">
    <location>
        <begin position="90"/>
        <end position="112"/>
    </location>
</feature>
<accession>A0A7C8FRH2</accession>
<dbReference type="EMBL" id="WBKA01000001">
    <property type="protein sequence ID" value="KAB1633817.1"/>
    <property type="molecule type" value="Genomic_DNA"/>
</dbReference>
<protein>
    <submittedName>
        <fullName evidence="3">Relaxase domain-containing protein</fullName>
    </submittedName>
</protein>
<feature type="domain" description="TrwC relaxase" evidence="2">
    <location>
        <begin position="4"/>
        <end position="415"/>
    </location>
</feature>
<organism evidence="3 4">
    <name type="scientific">Pseudoclavibacter caeni</name>
    <dbReference type="NCBI Taxonomy" id="908846"/>
    <lineage>
        <taxon>Bacteria</taxon>
        <taxon>Bacillati</taxon>
        <taxon>Actinomycetota</taxon>
        <taxon>Actinomycetes</taxon>
        <taxon>Micrococcales</taxon>
        <taxon>Microbacteriaceae</taxon>
        <taxon>Pseudoclavibacter</taxon>
    </lineage>
</organism>